<proteinExistence type="predicted"/>
<dbReference type="OrthoDB" id="9759899at2"/>
<name>A0A5C8PJB5_9HYPH</name>
<evidence type="ECO:0000313" key="2">
    <source>
        <dbReference type="EMBL" id="TXL73902.1"/>
    </source>
</evidence>
<keyword evidence="3" id="KW-1185">Reference proteome</keyword>
<dbReference type="Proteomes" id="UP000321638">
    <property type="component" value="Unassembled WGS sequence"/>
</dbReference>
<accession>A0A5C8PJB5</accession>
<protein>
    <submittedName>
        <fullName evidence="2">DUF2330 domain-containing protein</fullName>
    </submittedName>
</protein>
<feature type="compositionally biased region" description="Pro residues" evidence="1">
    <location>
        <begin position="326"/>
        <end position="345"/>
    </location>
</feature>
<evidence type="ECO:0000313" key="3">
    <source>
        <dbReference type="Proteomes" id="UP000321638"/>
    </source>
</evidence>
<evidence type="ECO:0000256" key="1">
    <source>
        <dbReference type="SAM" id="MobiDB-lite"/>
    </source>
</evidence>
<dbReference type="PIRSF" id="PIRSF026449">
    <property type="entry name" value="UCP026449"/>
    <property type="match status" value="1"/>
</dbReference>
<dbReference type="EMBL" id="VDUZ01000022">
    <property type="protein sequence ID" value="TXL73902.1"/>
    <property type="molecule type" value="Genomic_DNA"/>
</dbReference>
<feature type="region of interest" description="Disordered" evidence="1">
    <location>
        <begin position="321"/>
        <end position="346"/>
    </location>
</feature>
<organism evidence="2 3">
    <name type="scientific">Vineibacter terrae</name>
    <dbReference type="NCBI Taxonomy" id="2586908"/>
    <lineage>
        <taxon>Bacteria</taxon>
        <taxon>Pseudomonadati</taxon>
        <taxon>Pseudomonadota</taxon>
        <taxon>Alphaproteobacteria</taxon>
        <taxon>Hyphomicrobiales</taxon>
        <taxon>Vineibacter</taxon>
    </lineage>
</organism>
<dbReference type="InterPro" id="IPR016838">
    <property type="entry name" value="UCP026449"/>
</dbReference>
<dbReference type="AlphaFoldDB" id="A0A5C8PJB5"/>
<dbReference type="Pfam" id="PF10092">
    <property type="entry name" value="DUF2330"/>
    <property type="match status" value="1"/>
</dbReference>
<reference evidence="2 3" key="1">
    <citation type="submission" date="2019-06" db="EMBL/GenBank/DDBJ databases">
        <title>New taxonomy in bacterial strain CC-CFT640, isolated from vineyard.</title>
        <authorList>
            <person name="Lin S.-Y."/>
            <person name="Tsai C.-F."/>
            <person name="Young C.-C."/>
        </authorList>
    </citation>
    <scope>NUCLEOTIDE SEQUENCE [LARGE SCALE GENOMIC DNA]</scope>
    <source>
        <strain evidence="2 3">CC-CFT640</strain>
    </source>
</reference>
<dbReference type="InterPro" id="IPR019283">
    <property type="entry name" value="DUF2330"/>
</dbReference>
<gene>
    <name evidence="2" type="ORF">FHP25_19755</name>
</gene>
<comment type="caution">
    <text evidence="2">The sequence shown here is derived from an EMBL/GenBank/DDBJ whole genome shotgun (WGS) entry which is preliminary data.</text>
</comment>
<sequence>MVAVVIAVAPVLSGVPEAAAFCGFYVGKADTSLFNEASQVILARDGWRTTLSMMNDYKGEPSDFALVVPVPVVLRRDQVKVIEKKTFDRLDAYSAPRLAEYFDDDPCLPRVLPSPMASSAPDTVRRRGADALGVKVEDSFSVGEYDIVILSARESDGLETWLVQNGYRIPSGAAPALRPYILQGMKFFVAKVNLKAQARTGAQFLRPLQFSFDSEKFMLPMRLGMINATGPQDLIVYVLSREGRVESTNYRTVKLPANMTLPTYLRDGRQFTDFYKTMFDQQARRENYKVVFTEYFWDMSWCDPCAADPLSREELLAAGVSWLPPDGGPPPSSQPGRRPPLPPSAANPVMLTRLHVRYTPESFPEDLAFQETKDRQNFQARYVLQHPWRGSPDKCKAASDYLKALRERQDREARALANLTGWDINDIRRQQSRAPAVTPR</sequence>